<keyword evidence="2" id="KW-1185">Reference proteome</keyword>
<comment type="caution">
    <text evidence="1">The sequence shown here is derived from an EMBL/GenBank/DDBJ whole genome shotgun (WGS) entry which is preliminary data.</text>
</comment>
<protein>
    <submittedName>
        <fullName evidence="1">Uncharacterized protein</fullName>
    </submittedName>
</protein>
<reference evidence="2" key="1">
    <citation type="journal article" date="2019" name="Int. J. Syst. Evol. Microbiol.">
        <title>The Global Catalogue of Microorganisms (GCM) 10K type strain sequencing project: providing services to taxonomists for standard genome sequencing and annotation.</title>
        <authorList>
            <consortium name="The Broad Institute Genomics Platform"/>
            <consortium name="The Broad Institute Genome Sequencing Center for Infectious Disease"/>
            <person name="Wu L."/>
            <person name="Ma J."/>
        </authorList>
    </citation>
    <scope>NUCLEOTIDE SEQUENCE [LARGE SCALE GENOMIC DNA]</scope>
    <source>
        <strain evidence="2">JCM 31047</strain>
    </source>
</reference>
<proteinExistence type="predicted"/>
<sequence length="229" mass="23583">MLPPVLADLLEFHAPLSTVQREQGGAVTLLTPGVNVLALNATFLPADLGEVDVAAVLDWHEGQGVPPLVATAGPLTTLPGREVARVRVTRAGTAREGAGVGEGVVVEQVSRLHLGPWAEALTRAHGTPGWGAGLARQLAARLEGERVFVPLSAYRDGEVVGALLWQARAAGGEAAGGGAAHLWGAPDEEVEGALLAAAAGLGRPLQVSSVHETVTGIERELVHYSVLEL</sequence>
<dbReference type="Proteomes" id="UP000600547">
    <property type="component" value="Unassembled WGS sequence"/>
</dbReference>
<evidence type="ECO:0000313" key="1">
    <source>
        <dbReference type="EMBL" id="GGM59473.1"/>
    </source>
</evidence>
<accession>A0A8H9GSV8</accession>
<evidence type="ECO:0000313" key="2">
    <source>
        <dbReference type="Proteomes" id="UP000600547"/>
    </source>
</evidence>
<dbReference type="AlphaFoldDB" id="A0A8H9GSV8"/>
<name>A0A8H9GSV8_9DEIO</name>
<dbReference type="EMBL" id="BMQG01000029">
    <property type="protein sequence ID" value="GGM59473.1"/>
    <property type="molecule type" value="Genomic_DNA"/>
</dbReference>
<dbReference type="RefSeq" id="WP_162621234.1">
    <property type="nucleotide sequence ID" value="NZ_BMQG01000029.1"/>
</dbReference>
<organism evidence="1 2">
    <name type="scientific">Deinococcus arenae</name>
    <dbReference type="NCBI Taxonomy" id="1452751"/>
    <lineage>
        <taxon>Bacteria</taxon>
        <taxon>Thermotogati</taxon>
        <taxon>Deinococcota</taxon>
        <taxon>Deinococci</taxon>
        <taxon>Deinococcales</taxon>
        <taxon>Deinococcaceae</taxon>
        <taxon>Deinococcus</taxon>
    </lineage>
</organism>
<gene>
    <name evidence="1" type="ORF">GCM10008956_38890</name>
</gene>